<evidence type="ECO:0000313" key="2">
    <source>
        <dbReference type="Proteomes" id="UP000054911"/>
    </source>
</evidence>
<name>A0A158DVF7_9BURK</name>
<accession>A0A158DVF7</accession>
<dbReference type="OrthoDB" id="9135404at2"/>
<dbReference type="AlphaFoldDB" id="A0A158DVF7"/>
<evidence type="ECO:0000313" key="1">
    <source>
        <dbReference type="EMBL" id="SAK98601.1"/>
    </source>
</evidence>
<comment type="caution">
    <text evidence="1">The sequence shown here is derived from an EMBL/GenBank/DDBJ whole genome shotgun (WGS) entry which is preliminary data.</text>
</comment>
<proteinExistence type="predicted"/>
<keyword evidence="2" id="KW-1185">Reference proteome</keyword>
<dbReference type="EMBL" id="FCOE02000050">
    <property type="protein sequence ID" value="SAK98601.1"/>
    <property type="molecule type" value="Genomic_DNA"/>
</dbReference>
<sequence>MRLIDNFERAPHGLFVLRIFRDDKLIETFEEKNLIVTNSQQIHAKLLGGAITGMSVTQIGFGTSLTAPAAGNTSLTSAYMKTLDSVSYPAANQVSFNFSLGSAEDNGVNIGEFGLFTASGLLYARKTRTSAIPKASDLSFTGSWIINF</sequence>
<dbReference type="RefSeq" id="WP_061179754.1">
    <property type="nucleotide sequence ID" value="NZ_FCOE02000050.1"/>
</dbReference>
<dbReference type="STRING" id="1777141.AWB80_07557"/>
<protein>
    <submittedName>
        <fullName evidence="1">Uncharacterized protein</fullName>
    </submittedName>
</protein>
<gene>
    <name evidence="1" type="ORF">AWB80_07557</name>
</gene>
<dbReference type="Proteomes" id="UP000054911">
    <property type="component" value="Unassembled WGS sequence"/>
</dbReference>
<organism evidence="1 2">
    <name type="scientific">Caballeronia pedi</name>
    <dbReference type="NCBI Taxonomy" id="1777141"/>
    <lineage>
        <taxon>Bacteria</taxon>
        <taxon>Pseudomonadati</taxon>
        <taxon>Pseudomonadota</taxon>
        <taxon>Betaproteobacteria</taxon>
        <taxon>Burkholderiales</taxon>
        <taxon>Burkholderiaceae</taxon>
        <taxon>Caballeronia</taxon>
    </lineage>
</organism>
<reference evidence="1" key="1">
    <citation type="submission" date="2016-01" db="EMBL/GenBank/DDBJ databases">
        <authorList>
            <person name="Peeters C."/>
        </authorList>
    </citation>
    <scope>NUCLEOTIDE SEQUENCE [LARGE SCALE GENOMIC DNA]</scope>
    <source>
        <strain evidence="1">LMG 29323</strain>
    </source>
</reference>